<reference evidence="1 2" key="1">
    <citation type="submission" date="2020-02" db="EMBL/GenBank/DDBJ databases">
        <title>Bacillus aquiflavi sp. nov., isolated from yellow water of strong flavor Chinese baijiu in Yibin region of China.</title>
        <authorList>
            <person name="Xie J."/>
        </authorList>
    </citation>
    <scope>NUCLEOTIDE SEQUENCE [LARGE SCALE GENOMIC DNA]</scope>
    <source>
        <strain evidence="1 2">SA4</strain>
    </source>
</reference>
<keyword evidence="2" id="KW-1185">Reference proteome</keyword>
<dbReference type="RefSeq" id="WP_163182065.1">
    <property type="nucleotide sequence ID" value="NZ_JAAIWM010000016.1"/>
</dbReference>
<evidence type="ECO:0000313" key="1">
    <source>
        <dbReference type="EMBL" id="NEY74199.1"/>
    </source>
</evidence>
<dbReference type="Proteomes" id="UP000481043">
    <property type="component" value="Unassembled WGS sequence"/>
</dbReference>
<accession>A0A6M0QE63</accession>
<gene>
    <name evidence="1" type="ORF">G4D63_21090</name>
</gene>
<comment type="caution">
    <text evidence="1">The sequence shown here is derived from an EMBL/GenBank/DDBJ whole genome shotgun (WGS) entry which is preliminary data.</text>
</comment>
<organism evidence="1 2">
    <name type="scientific">Bacillus mesophilus</name>
    <dbReference type="NCBI Taxonomy" id="1808955"/>
    <lineage>
        <taxon>Bacteria</taxon>
        <taxon>Bacillati</taxon>
        <taxon>Bacillota</taxon>
        <taxon>Bacilli</taxon>
        <taxon>Bacillales</taxon>
        <taxon>Bacillaceae</taxon>
        <taxon>Bacillus</taxon>
    </lineage>
</organism>
<protein>
    <submittedName>
        <fullName evidence="1">Uncharacterized protein</fullName>
    </submittedName>
</protein>
<dbReference type="AlphaFoldDB" id="A0A6M0QE63"/>
<sequence length="80" mass="9430">MDNEQLLKIILERFDKVDLQFKEVLHRLDSIERSQQEDVHGTLNLISKKVDGVMYDVEYLSEKTGKHDTKINSLEKRIQS</sequence>
<proteinExistence type="predicted"/>
<evidence type="ECO:0000313" key="2">
    <source>
        <dbReference type="Proteomes" id="UP000481043"/>
    </source>
</evidence>
<name>A0A6M0QE63_9BACI</name>
<dbReference type="EMBL" id="JAAIWM010000016">
    <property type="protein sequence ID" value="NEY74199.1"/>
    <property type="molecule type" value="Genomic_DNA"/>
</dbReference>